<accession>S3V618</accession>
<evidence type="ECO:0000313" key="3">
    <source>
        <dbReference type="Proteomes" id="UP000014540"/>
    </source>
</evidence>
<evidence type="ECO:0000313" key="2">
    <source>
        <dbReference type="EMBL" id="EPG76089.1"/>
    </source>
</evidence>
<dbReference type="STRING" id="1193011.LEP1GSC058_0518"/>
<protein>
    <submittedName>
        <fullName evidence="2">Uncharacterized protein</fullName>
    </submittedName>
</protein>
<comment type="caution">
    <text evidence="2">The sequence shown here is derived from an EMBL/GenBank/DDBJ whole genome shotgun (WGS) entry which is preliminary data.</text>
</comment>
<dbReference type="EMBL" id="AKWZ02000002">
    <property type="protein sequence ID" value="EPG76089.1"/>
    <property type="molecule type" value="Genomic_DNA"/>
</dbReference>
<gene>
    <name evidence="2" type="ORF">LEP1GSC058_0518</name>
</gene>
<keyword evidence="3" id="KW-1185">Reference proteome</keyword>
<organism evidence="2 3">
    <name type="scientific">Leptospira fainei serovar Hurstbridge str. BUT 6</name>
    <dbReference type="NCBI Taxonomy" id="1193011"/>
    <lineage>
        <taxon>Bacteria</taxon>
        <taxon>Pseudomonadati</taxon>
        <taxon>Spirochaetota</taxon>
        <taxon>Spirochaetia</taxon>
        <taxon>Leptospirales</taxon>
        <taxon>Leptospiraceae</taxon>
        <taxon>Leptospira</taxon>
    </lineage>
</organism>
<dbReference type="RefSeq" id="WP_016548195.1">
    <property type="nucleotide sequence ID" value="NZ_AKWZ02000002.1"/>
</dbReference>
<dbReference type="Proteomes" id="UP000014540">
    <property type="component" value="Unassembled WGS sequence"/>
</dbReference>
<dbReference type="OrthoDB" id="335951at2"/>
<name>S3V618_9LEPT</name>
<feature type="region of interest" description="Disordered" evidence="1">
    <location>
        <begin position="1"/>
        <end position="20"/>
    </location>
</feature>
<reference evidence="2" key="1">
    <citation type="submission" date="2013-04" db="EMBL/GenBank/DDBJ databases">
        <authorList>
            <person name="Harkins D.M."/>
            <person name="Durkin A.S."/>
            <person name="Selengut J.D."/>
            <person name="Sanka R."/>
            <person name="DePew J."/>
            <person name="Purushe J."/>
            <person name="Ahmed A."/>
            <person name="van der Linden H."/>
            <person name="Goris M.G.A."/>
            <person name="Hartskeerl R.A."/>
            <person name="Vinetz J.M."/>
            <person name="Sutton G.G."/>
            <person name="Nelson W.C."/>
            <person name="Fouts D.E."/>
        </authorList>
    </citation>
    <scope>NUCLEOTIDE SEQUENCE [LARGE SCALE GENOMIC DNA]</scope>
    <source>
        <strain evidence="2">BUT 6</strain>
    </source>
</reference>
<feature type="compositionally biased region" description="Low complexity" evidence="1">
    <location>
        <begin position="9"/>
        <end position="19"/>
    </location>
</feature>
<dbReference type="AlphaFoldDB" id="S3V618"/>
<evidence type="ECO:0000256" key="1">
    <source>
        <dbReference type="SAM" id="MobiDB-lite"/>
    </source>
</evidence>
<proteinExistence type="predicted"/>
<sequence>MERKLNRVSDLSSSDSPDSGEIKKIIFHSLLSYLSKKEGPLSKTEIKDLLLDSLNLIKGFRVEWAEIRKFGKGKLLVSYHHKMMVLEMEDTINTILKLWENYLDSKEKNPS</sequence>